<dbReference type="Gramene" id="TVU39693">
    <property type="protein sequence ID" value="TVU39693"/>
    <property type="gene ID" value="EJB05_13126"/>
</dbReference>
<reference evidence="3 4" key="1">
    <citation type="journal article" date="2019" name="Sci. Rep.">
        <title>A high-quality genome of Eragrostis curvula grass provides insights into Poaceae evolution and supports new strategies to enhance forage quality.</title>
        <authorList>
            <person name="Carballo J."/>
            <person name="Santos B.A.C.M."/>
            <person name="Zappacosta D."/>
            <person name="Garbus I."/>
            <person name="Selva J.P."/>
            <person name="Gallo C.A."/>
            <person name="Diaz A."/>
            <person name="Albertini E."/>
            <person name="Caccamo M."/>
            <person name="Echenique V."/>
        </authorList>
    </citation>
    <scope>NUCLEOTIDE SEQUENCE [LARGE SCALE GENOMIC DNA]</scope>
    <source>
        <strain evidence="4">cv. Victoria</strain>
        <tissue evidence="3">Leaf</tissue>
    </source>
</reference>
<evidence type="ECO:0000256" key="1">
    <source>
        <dbReference type="SAM" id="MobiDB-lite"/>
    </source>
</evidence>
<evidence type="ECO:0000313" key="3">
    <source>
        <dbReference type="EMBL" id="TVU39693.1"/>
    </source>
</evidence>
<gene>
    <name evidence="3" type="ORF">EJB05_13126</name>
</gene>
<evidence type="ECO:0000256" key="2">
    <source>
        <dbReference type="SAM" id="Phobius"/>
    </source>
</evidence>
<keyword evidence="2" id="KW-1133">Transmembrane helix</keyword>
<feature type="region of interest" description="Disordered" evidence="1">
    <location>
        <begin position="34"/>
        <end position="56"/>
    </location>
</feature>
<proteinExistence type="predicted"/>
<feature type="compositionally biased region" description="Basic and acidic residues" evidence="1">
    <location>
        <begin position="40"/>
        <end position="56"/>
    </location>
</feature>
<sequence length="194" mass="21593">MDRLVAMRALRGQVWDDEIVSVTSSPPTLVDAAAAASEHSGSRNRKEASEGRKAATDDDVAKYLVPESPVNFYLVQMLARSRADSMTNVPQGALSDSEMEEDEEPLRCRHEEPVVRKYCWDGADTGRYFFCYRRKYEEMANKALQEKDAAVAALHASEERASRLLDWVMVMLLLLLLAIALTCSMSVGMDIGAL</sequence>
<keyword evidence="2" id="KW-0812">Transmembrane</keyword>
<keyword evidence="2" id="KW-0472">Membrane</keyword>
<dbReference type="AlphaFoldDB" id="A0A5J9VVE8"/>
<dbReference type="Proteomes" id="UP000324897">
    <property type="component" value="Chromosome 4"/>
</dbReference>
<name>A0A5J9VVE8_9POAL</name>
<evidence type="ECO:0000313" key="4">
    <source>
        <dbReference type="Proteomes" id="UP000324897"/>
    </source>
</evidence>
<feature type="transmembrane region" description="Helical" evidence="2">
    <location>
        <begin position="164"/>
        <end position="187"/>
    </location>
</feature>
<comment type="caution">
    <text evidence="3">The sequence shown here is derived from an EMBL/GenBank/DDBJ whole genome shotgun (WGS) entry which is preliminary data.</text>
</comment>
<keyword evidence="4" id="KW-1185">Reference proteome</keyword>
<organism evidence="3 4">
    <name type="scientific">Eragrostis curvula</name>
    <name type="common">weeping love grass</name>
    <dbReference type="NCBI Taxonomy" id="38414"/>
    <lineage>
        <taxon>Eukaryota</taxon>
        <taxon>Viridiplantae</taxon>
        <taxon>Streptophyta</taxon>
        <taxon>Embryophyta</taxon>
        <taxon>Tracheophyta</taxon>
        <taxon>Spermatophyta</taxon>
        <taxon>Magnoliopsida</taxon>
        <taxon>Liliopsida</taxon>
        <taxon>Poales</taxon>
        <taxon>Poaceae</taxon>
        <taxon>PACMAD clade</taxon>
        <taxon>Chloridoideae</taxon>
        <taxon>Eragrostideae</taxon>
        <taxon>Eragrostidinae</taxon>
        <taxon>Eragrostis</taxon>
    </lineage>
</organism>
<feature type="non-terminal residue" evidence="3">
    <location>
        <position position="1"/>
    </location>
</feature>
<accession>A0A5J9VVE8</accession>
<dbReference type="EMBL" id="RWGY01000007">
    <property type="protein sequence ID" value="TVU39693.1"/>
    <property type="molecule type" value="Genomic_DNA"/>
</dbReference>
<protein>
    <submittedName>
        <fullName evidence="3">Uncharacterized protein</fullName>
    </submittedName>
</protein>